<proteinExistence type="predicted"/>
<keyword evidence="1" id="KW-0732">Signal</keyword>
<dbReference type="RefSeq" id="WP_127701036.1">
    <property type="nucleotide sequence ID" value="NZ_SACS01000032.1"/>
</dbReference>
<feature type="signal peptide" evidence="1">
    <location>
        <begin position="1"/>
        <end position="24"/>
    </location>
</feature>
<evidence type="ECO:0000313" key="3">
    <source>
        <dbReference type="Proteomes" id="UP000283077"/>
    </source>
</evidence>
<evidence type="ECO:0000313" key="2">
    <source>
        <dbReference type="EMBL" id="RVU31997.1"/>
    </source>
</evidence>
<evidence type="ECO:0008006" key="4">
    <source>
        <dbReference type="Google" id="ProtNLM"/>
    </source>
</evidence>
<dbReference type="EMBL" id="SACS01000032">
    <property type="protein sequence ID" value="RVU31997.1"/>
    <property type="molecule type" value="Genomic_DNA"/>
</dbReference>
<evidence type="ECO:0000256" key="1">
    <source>
        <dbReference type="SAM" id="SignalP"/>
    </source>
</evidence>
<feature type="chain" id="PRO_5019239284" description="Big-1 domain-containing protein" evidence="1">
    <location>
        <begin position="25"/>
        <end position="149"/>
    </location>
</feature>
<name>A0A437QBV7_9GAMM</name>
<gene>
    <name evidence="2" type="ORF">EOE67_19255</name>
</gene>
<protein>
    <recommendedName>
        <fullName evidence="4">Big-1 domain-containing protein</fullName>
    </recommendedName>
</protein>
<keyword evidence="3" id="KW-1185">Reference proteome</keyword>
<dbReference type="Proteomes" id="UP000283077">
    <property type="component" value="Unassembled WGS sequence"/>
</dbReference>
<organism evidence="2 3">
    <name type="scientific">Rheinheimera riviphila</name>
    <dbReference type="NCBI Taxonomy" id="1834037"/>
    <lineage>
        <taxon>Bacteria</taxon>
        <taxon>Pseudomonadati</taxon>
        <taxon>Pseudomonadota</taxon>
        <taxon>Gammaproteobacteria</taxon>
        <taxon>Chromatiales</taxon>
        <taxon>Chromatiaceae</taxon>
        <taxon>Rheinheimera</taxon>
    </lineage>
</organism>
<comment type="caution">
    <text evidence="2">The sequence shown here is derived from an EMBL/GenBank/DDBJ whole genome shotgun (WGS) entry which is preliminary data.</text>
</comment>
<dbReference type="AlphaFoldDB" id="A0A437QBV7"/>
<dbReference type="OrthoDB" id="9553750at2"/>
<sequence>MKKAINKILLAAISTLLFPCPLLAGSGSAVVSHWSATDSTLRPTHIYISNINDNPVNVAVTFFDKNGNKVTAPVYVNFTNANTTLAANSTGYITIQSASLNYGYAVINWQDLPEYDNSVSLVAYALRIVSNTSSQNGNASIQINNGMPF</sequence>
<reference evidence="2 3" key="1">
    <citation type="submission" date="2019-01" db="EMBL/GenBank/DDBJ databases">
        <authorList>
            <person name="Chen W.-M."/>
        </authorList>
    </citation>
    <scope>NUCLEOTIDE SEQUENCE [LARGE SCALE GENOMIC DNA]</scope>
    <source>
        <strain evidence="2 3">KYPC3</strain>
    </source>
</reference>
<accession>A0A437QBV7</accession>